<evidence type="ECO:0000256" key="2">
    <source>
        <dbReference type="ARBA" id="ARBA00007719"/>
    </source>
</evidence>
<sequence length="168" mass="17849">MTNTKELDVAPTAVVVTTATLEGKIKFGPGCIVHPTATIRATAGPIEFGPDNIIEELSVIENLSAETMRIGSQNLFEIGCVVHARSIGNNNAFGIKSTVGEGVIVTDGCSLGPKCNAGGQRTLEPRLCIYGGKNEEHVAFDAPPRNASQAEHLLMVLPRYHKTVKPKT</sequence>
<dbReference type="SUPFAM" id="SSF51161">
    <property type="entry name" value="Trimeric LpxA-like enzymes"/>
    <property type="match status" value="1"/>
</dbReference>
<comment type="caution">
    <text evidence="7">The sequence shown here is derived from an EMBL/GenBank/DDBJ whole genome shotgun (WGS) entry which is preliminary data.</text>
</comment>
<evidence type="ECO:0000256" key="3">
    <source>
        <dbReference type="ARBA" id="ARBA00016573"/>
    </source>
</evidence>
<proteinExistence type="inferred from homology"/>
<dbReference type="GO" id="GO:0005869">
    <property type="term" value="C:dynactin complex"/>
    <property type="evidence" value="ECO:0007669"/>
    <property type="project" value="InterPro"/>
</dbReference>
<protein>
    <recommendedName>
        <fullName evidence="3">Dynactin subunit 6</fullName>
    </recommendedName>
</protein>
<dbReference type="AlphaFoldDB" id="A0AA36CR80"/>
<name>A0AA36CR80_9BILA</name>
<dbReference type="Gene3D" id="2.160.10.10">
    <property type="entry name" value="Hexapeptide repeat proteins"/>
    <property type="match status" value="1"/>
</dbReference>
<organism evidence="7 8">
    <name type="scientific">Mesorhabditis spiculigera</name>
    <dbReference type="NCBI Taxonomy" id="96644"/>
    <lineage>
        <taxon>Eukaryota</taxon>
        <taxon>Metazoa</taxon>
        <taxon>Ecdysozoa</taxon>
        <taxon>Nematoda</taxon>
        <taxon>Chromadorea</taxon>
        <taxon>Rhabditida</taxon>
        <taxon>Rhabditina</taxon>
        <taxon>Rhabditomorpha</taxon>
        <taxon>Rhabditoidea</taxon>
        <taxon>Rhabditidae</taxon>
        <taxon>Mesorhabditinae</taxon>
        <taxon>Mesorhabditis</taxon>
    </lineage>
</organism>
<dbReference type="EMBL" id="CATQJA010002610">
    <property type="protein sequence ID" value="CAJ0573004.1"/>
    <property type="molecule type" value="Genomic_DNA"/>
</dbReference>
<evidence type="ECO:0000256" key="1">
    <source>
        <dbReference type="ARBA" id="ARBA00004245"/>
    </source>
</evidence>
<comment type="similarity">
    <text evidence="2">Belongs to the dynactin subunits 5/6 family. Dynactin subunit 6 subfamily.</text>
</comment>
<dbReference type="GO" id="GO:0070840">
    <property type="term" value="F:dynein complex binding"/>
    <property type="evidence" value="ECO:0007669"/>
    <property type="project" value="TreeGrafter"/>
</dbReference>
<comment type="subcellular location">
    <subcellularLocation>
        <location evidence="1">Cytoplasm</location>
        <location evidence="1">Cytoskeleton</location>
    </subcellularLocation>
</comment>
<dbReference type="PANTHER" id="PTHR13072">
    <property type="entry name" value="DYNACTIN 6"/>
    <property type="match status" value="1"/>
</dbReference>
<dbReference type="InterPro" id="IPR011004">
    <property type="entry name" value="Trimer_LpxA-like_sf"/>
</dbReference>
<gene>
    <name evidence="7" type="ORF">MSPICULIGERA_LOCUS11374</name>
</gene>
<evidence type="ECO:0000313" key="7">
    <source>
        <dbReference type="EMBL" id="CAJ0573004.1"/>
    </source>
</evidence>
<evidence type="ECO:0000313" key="8">
    <source>
        <dbReference type="Proteomes" id="UP001177023"/>
    </source>
</evidence>
<evidence type="ECO:0000256" key="5">
    <source>
        <dbReference type="ARBA" id="ARBA00023212"/>
    </source>
</evidence>
<dbReference type="CDD" id="cd04646">
    <property type="entry name" value="LbH_Dynactin_6"/>
    <property type="match status" value="1"/>
</dbReference>
<keyword evidence="4" id="KW-0963">Cytoplasm</keyword>
<dbReference type="GO" id="GO:0007052">
    <property type="term" value="P:mitotic spindle organization"/>
    <property type="evidence" value="ECO:0007669"/>
    <property type="project" value="TreeGrafter"/>
</dbReference>
<dbReference type="PANTHER" id="PTHR13072:SF0">
    <property type="entry name" value="DYNACTIN SUBUNIT 6"/>
    <property type="match status" value="1"/>
</dbReference>
<dbReference type="InterPro" id="IPR027777">
    <property type="entry name" value="DCTN6"/>
</dbReference>
<evidence type="ECO:0000256" key="4">
    <source>
        <dbReference type="ARBA" id="ARBA00022490"/>
    </source>
</evidence>
<keyword evidence="5" id="KW-0206">Cytoskeleton</keyword>
<dbReference type="Proteomes" id="UP001177023">
    <property type="component" value="Unassembled WGS sequence"/>
</dbReference>
<feature type="non-terminal residue" evidence="7">
    <location>
        <position position="168"/>
    </location>
</feature>
<reference evidence="7" key="1">
    <citation type="submission" date="2023-06" db="EMBL/GenBank/DDBJ databases">
        <authorList>
            <person name="Delattre M."/>
        </authorList>
    </citation>
    <scope>NUCLEOTIDE SEQUENCE</scope>
    <source>
        <strain evidence="7">AF72</strain>
    </source>
</reference>
<keyword evidence="8" id="KW-1185">Reference proteome</keyword>
<accession>A0AA36CR80</accession>
<comment type="function">
    <text evidence="6">Part of the dynactin complex that activates the molecular motor dynein for ultra-processive transport along microtubules.</text>
</comment>
<evidence type="ECO:0000256" key="6">
    <source>
        <dbReference type="ARBA" id="ARBA00034687"/>
    </source>
</evidence>